<dbReference type="InterPro" id="IPR051199">
    <property type="entry name" value="LPS_LOS_Heptosyltrfase"/>
</dbReference>
<proteinExistence type="predicted"/>
<evidence type="ECO:0000313" key="2">
    <source>
        <dbReference type="Proteomes" id="UP000060699"/>
    </source>
</evidence>
<gene>
    <name evidence="1" type="ORF">RD2015_726</name>
</gene>
<dbReference type="EMBL" id="CP013729">
    <property type="protein sequence ID" value="ALV05222.1"/>
    <property type="molecule type" value="Genomic_DNA"/>
</dbReference>
<reference evidence="1 2" key="1">
    <citation type="submission" date="2015-12" db="EMBL/GenBank/DDBJ databases">
        <title>Complete genome of Roseateles depolymerans KCTC 42856.</title>
        <authorList>
            <person name="Kim K.M."/>
        </authorList>
    </citation>
    <scope>NUCLEOTIDE SEQUENCE [LARGE SCALE GENOMIC DNA]</scope>
    <source>
        <strain evidence="1 2">KCTC 42856</strain>
    </source>
</reference>
<dbReference type="AlphaFoldDB" id="A0A0U3CV79"/>
<dbReference type="OrthoDB" id="9797795at2"/>
<keyword evidence="2" id="KW-1185">Reference proteome</keyword>
<dbReference type="CDD" id="cd03789">
    <property type="entry name" value="GT9_LPS_heptosyltransferase"/>
    <property type="match status" value="1"/>
</dbReference>
<organism evidence="1 2">
    <name type="scientific">Roseateles depolymerans</name>
    <dbReference type="NCBI Taxonomy" id="76731"/>
    <lineage>
        <taxon>Bacteria</taxon>
        <taxon>Pseudomonadati</taxon>
        <taxon>Pseudomonadota</taxon>
        <taxon>Betaproteobacteria</taxon>
        <taxon>Burkholderiales</taxon>
        <taxon>Sphaerotilaceae</taxon>
        <taxon>Roseateles</taxon>
    </lineage>
</organism>
<name>A0A0U3CV79_9BURK</name>
<dbReference type="Proteomes" id="UP000060699">
    <property type="component" value="Chromosome"/>
</dbReference>
<keyword evidence="1" id="KW-0808">Transferase</keyword>
<accession>A0A0U3CV79</accession>
<protein>
    <submittedName>
        <fullName evidence="1">Glycosyl transferase family 9</fullName>
    </submittedName>
</protein>
<dbReference type="InterPro" id="IPR002201">
    <property type="entry name" value="Glyco_trans_9"/>
</dbReference>
<dbReference type="RefSeq" id="WP_083525299.1">
    <property type="nucleotide sequence ID" value="NZ_CP013729.1"/>
</dbReference>
<dbReference type="Gene3D" id="3.40.50.2000">
    <property type="entry name" value="Glycogen Phosphorylase B"/>
    <property type="match status" value="2"/>
</dbReference>
<sequence length="352" mass="38065">MSSTHPAVRRPRTAVLHQWVGMGDLVWHVPYLRRIAETSSEGQVSLIASPTTFARDLVGHEPWLREVIDFDRHPRREEGRVGRHRGIAGLVRMGRELRPMGFERIVLLTHHTNRSIVANIAGIPERLGYGSNGLQRLLLSRGPWIEPYRGPAVKAYQDVTAFAIAQGWATEPIVPSLVVRPDALAVARQRLVDLPRPLVALAVGSSEPYKQWGATRFSALATSLVHAGCGVVLLAGPAERVLTQTVINSMAAALRPCVRAITHGSVAETVAALSLVHVCVGNDTGAANIAAAVGTPTWVILGPRPPLEHDPQTLRALVAPRLEDITPGDVVAKVLATLRRSETVPLREAALT</sequence>
<evidence type="ECO:0000313" key="1">
    <source>
        <dbReference type="EMBL" id="ALV05222.1"/>
    </source>
</evidence>
<dbReference type="GO" id="GO:0005829">
    <property type="term" value="C:cytosol"/>
    <property type="evidence" value="ECO:0007669"/>
    <property type="project" value="TreeGrafter"/>
</dbReference>
<dbReference type="PANTHER" id="PTHR30160">
    <property type="entry name" value="TETRAACYLDISACCHARIDE 4'-KINASE-RELATED"/>
    <property type="match status" value="1"/>
</dbReference>
<dbReference type="STRING" id="76731.RD2015_726"/>
<dbReference type="GO" id="GO:0008713">
    <property type="term" value="F:ADP-heptose-lipopolysaccharide heptosyltransferase activity"/>
    <property type="evidence" value="ECO:0007669"/>
    <property type="project" value="TreeGrafter"/>
</dbReference>
<dbReference type="PANTHER" id="PTHR30160:SF7">
    <property type="entry name" value="ADP-HEPTOSE--LPS HEPTOSYLTRANSFERASE 2"/>
    <property type="match status" value="1"/>
</dbReference>
<dbReference type="KEGG" id="rdp:RD2015_726"/>
<dbReference type="Pfam" id="PF01075">
    <property type="entry name" value="Glyco_transf_9"/>
    <property type="match status" value="1"/>
</dbReference>
<dbReference type="GO" id="GO:0009244">
    <property type="term" value="P:lipopolysaccharide core region biosynthetic process"/>
    <property type="evidence" value="ECO:0007669"/>
    <property type="project" value="TreeGrafter"/>
</dbReference>
<dbReference type="SUPFAM" id="SSF53756">
    <property type="entry name" value="UDP-Glycosyltransferase/glycogen phosphorylase"/>
    <property type="match status" value="1"/>
</dbReference>